<evidence type="ECO:0000256" key="2">
    <source>
        <dbReference type="ARBA" id="ARBA00011903"/>
    </source>
</evidence>
<evidence type="ECO:0000256" key="8">
    <source>
        <dbReference type="ARBA" id="ARBA00051245"/>
    </source>
</evidence>
<keyword evidence="3" id="KW-0808">Transferase</keyword>
<dbReference type="InterPro" id="IPR025669">
    <property type="entry name" value="AAA_dom"/>
</dbReference>
<evidence type="ECO:0000259" key="9">
    <source>
        <dbReference type="Pfam" id="PF13614"/>
    </source>
</evidence>
<dbReference type="EC" id="2.7.10.2" evidence="2"/>
<comment type="catalytic activity">
    <reaction evidence="8">
        <text>L-tyrosyl-[protein] + ATP = O-phospho-L-tyrosyl-[protein] + ADP + H(+)</text>
        <dbReference type="Rhea" id="RHEA:10596"/>
        <dbReference type="Rhea" id="RHEA-COMP:10136"/>
        <dbReference type="Rhea" id="RHEA-COMP:20101"/>
        <dbReference type="ChEBI" id="CHEBI:15378"/>
        <dbReference type="ChEBI" id="CHEBI:30616"/>
        <dbReference type="ChEBI" id="CHEBI:46858"/>
        <dbReference type="ChEBI" id="CHEBI:61978"/>
        <dbReference type="ChEBI" id="CHEBI:456216"/>
        <dbReference type="EC" id="2.7.10.2"/>
    </reaction>
</comment>
<comment type="similarity">
    <text evidence="1">Belongs to the CpsD/CapB family.</text>
</comment>
<dbReference type="Proteomes" id="UP001432099">
    <property type="component" value="Chromosome"/>
</dbReference>
<dbReference type="InterPro" id="IPR050445">
    <property type="entry name" value="Bact_polysacc_biosynth/exp"/>
</dbReference>
<dbReference type="NCBIfam" id="TIGR01007">
    <property type="entry name" value="eps_fam"/>
    <property type="match status" value="1"/>
</dbReference>
<feature type="domain" description="AAA" evidence="9">
    <location>
        <begin position="41"/>
        <end position="181"/>
    </location>
</feature>
<evidence type="ECO:0000256" key="4">
    <source>
        <dbReference type="ARBA" id="ARBA00022741"/>
    </source>
</evidence>
<dbReference type="PANTHER" id="PTHR32309">
    <property type="entry name" value="TYROSINE-PROTEIN KINASE"/>
    <property type="match status" value="1"/>
</dbReference>
<dbReference type="EMBL" id="AP028127">
    <property type="protein sequence ID" value="BEH91631.1"/>
    <property type="molecule type" value="Genomic_DNA"/>
</dbReference>
<keyword evidence="5" id="KW-0418">Kinase</keyword>
<proteinExistence type="inferred from homology"/>
<keyword evidence="4" id="KW-0547">Nucleotide-binding</keyword>
<dbReference type="InterPro" id="IPR005702">
    <property type="entry name" value="Wzc-like_C"/>
</dbReference>
<evidence type="ECO:0000256" key="5">
    <source>
        <dbReference type="ARBA" id="ARBA00022777"/>
    </source>
</evidence>
<evidence type="ECO:0000256" key="6">
    <source>
        <dbReference type="ARBA" id="ARBA00022840"/>
    </source>
</evidence>
<accession>A0ABN6ZJX3</accession>
<sequence>MKTTIKNSEIISLINPKSPTTEAYRSLLTNIEYSSVDHQIKTIAVTSSAPSEGKSTTASNLAVTYADTGKRVLLVDCDLRKPRLNKIFNVSNLAGLTSVLTGKASLSESIKLVKEGMYLLPSGPIPPNPVELIRSKAMDHFLEVVKGEFDLVILDTPPVGLVTDAALISAKLDGVILVVASGKSQTEAVLRAKESLVNVNANLLGAVMTMVPNTNGYQYYAYAEEEPTKKKRFGK</sequence>
<dbReference type="RefSeq" id="WP_161831082.1">
    <property type="nucleotide sequence ID" value="NZ_AP028127.1"/>
</dbReference>
<evidence type="ECO:0000313" key="10">
    <source>
        <dbReference type="EMBL" id="BEH91631.1"/>
    </source>
</evidence>
<evidence type="ECO:0000313" key="11">
    <source>
        <dbReference type="Proteomes" id="UP001432099"/>
    </source>
</evidence>
<keyword evidence="6" id="KW-0067">ATP-binding</keyword>
<keyword evidence="11" id="KW-1185">Reference proteome</keyword>
<evidence type="ECO:0000256" key="7">
    <source>
        <dbReference type="ARBA" id="ARBA00023137"/>
    </source>
</evidence>
<dbReference type="CDD" id="cd05387">
    <property type="entry name" value="BY-kinase"/>
    <property type="match status" value="1"/>
</dbReference>
<gene>
    <name evidence="10" type="ORF">T23_17330</name>
</gene>
<dbReference type="SUPFAM" id="SSF52540">
    <property type="entry name" value="P-loop containing nucleoside triphosphate hydrolases"/>
    <property type="match status" value="1"/>
</dbReference>
<dbReference type="Gene3D" id="3.40.50.300">
    <property type="entry name" value="P-loop containing nucleotide triphosphate hydrolases"/>
    <property type="match status" value="1"/>
</dbReference>
<dbReference type="InterPro" id="IPR027417">
    <property type="entry name" value="P-loop_NTPase"/>
</dbReference>
<evidence type="ECO:0000256" key="3">
    <source>
        <dbReference type="ARBA" id="ARBA00022679"/>
    </source>
</evidence>
<evidence type="ECO:0000256" key="1">
    <source>
        <dbReference type="ARBA" id="ARBA00007316"/>
    </source>
</evidence>
<name>A0ABN6ZJX3_9FIRM</name>
<organism evidence="10 11">
    <name type="scientific">Turicibacter faecis</name>
    <dbReference type="NCBI Taxonomy" id="2963365"/>
    <lineage>
        <taxon>Bacteria</taxon>
        <taxon>Bacillati</taxon>
        <taxon>Bacillota</taxon>
        <taxon>Erysipelotrichia</taxon>
        <taxon>Erysipelotrichales</taxon>
        <taxon>Turicibacteraceae</taxon>
        <taxon>Turicibacter</taxon>
    </lineage>
</organism>
<keyword evidence="7" id="KW-0829">Tyrosine-protein kinase</keyword>
<dbReference type="PANTHER" id="PTHR32309:SF13">
    <property type="entry name" value="FERRIC ENTEROBACTIN TRANSPORT PROTEIN FEPE"/>
    <property type="match status" value="1"/>
</dbReference>
<reference evidence="10" key="1">
    <citation type="journal article" date="2024" name="Int. J. Syst. Evol. Microbiol.">
        <title>Turicibacter faecis sp. nov., isolated from faeces of heart failure mouse model.</title>
        <authorList>
            <person name="Imamura Y."/>
            <person name="Motooka D."/>
            <person name="Nakajima Y."/>
            <person name="Ito S."/>
            <person name="Kitakaze M."/>
            <person name="Iida T."/>
            <person name="Nakamura S."/>
        </authorList>
    </citation>
    <scope>NUCLEOTIDE SEQUENCE</scope>
    <source>
        <strain evidence="10">TC023</strain>
    </source>
</reference>
<protein>
    <recommendedName>
        <fullName evidence="2">non-specific protein-tyrosine kinase</fullName>
        <ecNumber evidence="2">2.7.10.2</ecNumber>
    </recommendedName>
</protein>
<dbReference type="Pfam" id="PF13614">
    <property type="entry name" value="AAA_31"/>
    <property type="match status" value="1"/>
</dbReference>